<reference evidence="1 2" key="1">
    <citation type="journal article" date="2018" name="PLoS Genet.">
        <title>Population sequencing reveals clonal diversity and ancestral inbreeding in the grapevine cultivar Chardonnay.</title>
        <authorList>
            <person name="Roach M.J."/>
            <person name="Johnson D.L."/>
            <person name="Bohlmann J."/>
            <person name="van Vuuren H.J."/>
            <person name="Jones S.J."/>
            <person name="Pretorius I.S."/>
            <person name="Schmidt S.A."/>
            <person name="Borneman A.R."/>
        </authorList>
    </citation>
    <scope>NUCLEOTIDE SEQUENCE [LARGE SCALE GENOMIC DNA]</scope>
    <source>
        <strain evidence="2">cv. Chardonnay</strain>
        <tissue evidence="1">Leaf</tissue>
    </source>
</reference>
<evidence type="ECO:0008006" key="3">
    <source>
        <dbReference type="Google" id="ProtNLM"/>
    </source>
</evidence>
<dbReference type="Proteomes" id="UP000288805">
    <property type="component" value="Unassembled WGS sequence"/>
</dbReference>
<protein>
    <recommendedName>
        <fullName evidence="3">Integrase catalytic domain-containing protein</fullName>
    </recommendedName>
</protein>
<dbReference type="SUPFAM" id="SSF56672">
    <property type="entry name" value="DNA/RNA polymerases"/>
    <property type="match status" value="1"/>
</dbReference>
<organism evidence="1 2">
    <name type="scientific">Vitis vinifera</name>
    <name type="common">Grape</name>
    <dbReference type="NCBI Taxonomy" id="29760"/>
    <lineage>
        <taxon>Eukaryota</taxon>
        <taxon>Viridiplantae</taxon>
        <taxon>Streptophyta</taxon>
        <taxon>Embryophyta</taxon>
        <taxon>Tracheophyta</taxon>
        <taxon>Spermatophyta</taxon>
        <taxon>Magnoliopsida</taxon>
        <taxon>eudicotyledons</taxon>
        <taxon>Gunneridae</taxon>
        <taxon>Pentapetalae</taxon>
        <taxon>rosids</taxon>
        <taxon>Vitales</taxon>
        <taxon>Vitaceae</taxon>
        <taxon>Viteae</taxon>
        <taxon>Vitis</taxon>
    </lineage>
</organism>
<dbReference type="Gene3D" id="3.30.420.10">
    <property type="entry name" value="Ribonuclease H-like superfamily/Ribonuclease H"/>
    <property type="match status" value="1"/>
</dbReference>
<dbReference type="SUPFAM" id="SSF53098">
    <property type="entry name" value="Ribonuclease H-like"/>
    <property type="match status" value="1"/>
</dbReference>
<comment type="caution">
    <text evidence="1">The sequence shown here is derived from an EMBL/GenBank/DDBJ whole genome shotgun (WGS) entry which is preliminary data.</text>
</comment>
<dbReference type="PANTHER" id="PTHR48475">
    <property type="entry name" value="RIBONUCLEASE H"/>
    <property type="match status" value="1"/>
</dbReference>
<dbReference type="GO" id="GO:0003676">
    <property type="term" value="F:nucleic acid binding"/>
    <property type="evidence" value="ECO:0007669"/>
    <property type="project" value="InterPro"/>
</dbReference>
<dbReference type="EMBL" id="QGNW01000065">
    <property type="protein sequence ID" value="RVX03586.1"/>
    <property type="molecule type" value="Genomic_DNA"/>
</dbReference>
<dbReference type="AlphaFoldDB" id="A0A438J3V8"/>
<dbReference type="PANTHER" id="PTHR48475:SF2">
    <property type="entry name" value="RIBONUCLEASE H"/>
    <property type="match status" value="1"/>
</dbReference>
<gene>
    <name evidence="1" type="ORF">CK203_027892</name>
</gene>
<name>A0A438J3V8_VITVI</name>
<accession>A0A438J3V8</accession>
<dbReference type="InterPro" id="IPR043502">
    <property type="entry name" value="DNA/RNA_pol_sf"/>
</dbReference>
<proteinExistence type="predicted"/>
<evidence type="ECO:0000313" key="1">
    <source>
        <dbReference type="EMBL" id="RVX03586.1"/>
    </source>
</evidence>
<sequence>MLRGVSTCGWTDECKQTFEVVKRYLIEPPIRSSPKSDKQLYMYLVVSDCVAHQVIVLTNQPLRVTLHKLDLSGRMLTWAIELSEHGIKYQSRASGSRVGRENYPKTGSKRTDFAYRSPRFTLINDHLYRQSFGGPYLRCLSDLKPKYVLTELHEGVCGNHPSGQTLVHCAHTYAPIPHIPSEALNPITSPWLFVLWGMDKIDPLLVVVAQKKFLLVATDYFSKWVEAEDYANIKDKDVSKFVWKKHHVSVRSPMSDCGRYWTAIWQYRLPNILLGVKH</sequence>
<dbReference type="InterPro" id="IPR012337">
    <property type="entry name" value="RNaseH-like_sf"/>
</dbReference>
<evidence type="ECO:0000313" key="2">
    <source>
        <dbReference type="Proteomes" id="UP000288805"/>
    </source>
</evidence>
<dbReference type="InterPro" id="IPR036397">
    <property type="entry name" value="RNaseH_sf"/>
</dbReference>